<name>A0AA39W0J9_ACESA</name>
<proteinExistence type="predicted"/>
<protein>
    <submittedName>
        <fullName evidence="2">Uncharacterized protein</fullName>
    </submittedName>
</protein>
<feature type="chain" id="PRO_5041296934" evidence="1">
    <location>
        <begin position="25"/>
        <end position="208"/>
    </location>
</feature>
<accession>A0AA39W0J9</accession>
<feature type="signal peptide" evidence="1">
    <location>
        <begin position="1"/>
        <end position="24"/>
    </location>
</feature>
<sequence>MNIGGSRFSTGLLIILSLYREMLLETNNSHMNKLLNSPNLLNNQVDDTIIGHNADSLSFQKALKNNGLELQPSCGSLFSSMLCSSSHSCYGYLDIEANVTIEVVQSNWFGSKFIMGTNTYVLFALEASGMVPTVKSSSKGAATPSSICCSNIDQPYTTRINIGKSRFTTVMLTILRPSFIVRNVVGGDKQLRDEQASQLTKSLEQSSL</sequence>
<evidence type="ECO:0000313" key="3">
    <source>
        <dbReference type="Proteomes" id="UP001168877"/>
    </source>
</evidence>
<comment type="caution">
    <text evidence="2">The sequence shown here is derived from an EMBL/GenBank/DDBJ whole genome shotgun (WGS) entry which is preliminary data.</text>
</comment>
<evidence type="ECO:0000256" key="1">
    <source>
        <dbReference type="SAM" id="SignalP"/>
    </source>
</evidence>
<keyword evidence="1" id="KW-0732">Signal</keyword>
<gene>
    <name evidence="2" type="ORF">LWI29_027611</name>
</gene>
<dbReference type="AlphaFoldDB" id="A0AA39W0J9"/>
<organism evidence="2 3">
    <name type="scientific">Acer saccharum</name>
    <name type="common">Sugar maple</name>
    <dbReference type="NCBI Taxonomy" id="4024"/>
    <lineage>
        <taxon>Eukaryota</taxon>
        <taxon>Viridiplantae</taxon>
        <taxon>Streptophyta</taxon>
        <taxon>Embryophyta</taxon>
        <taxon>Tracheophyta</taxon>
        <taxon>Spermatophyta</taxon>
        <taxon>Magnoliopsida</taxon>
        <taxon>eudicotyledons</taxon>
        <taxon>Gunneridae</taxon>
        <taxon>Pentapetalae</taxon>
        <taxon>rosids</taxon>
        <taxon>malvids</taxon>
        <taxon>Sapindales</taxon>
        <taxon>Sapindaceae</taxon>
        <taxon>Hippocastanoideae</taxon>
        <taxon>Acereae</taxon>
        <taxon>Acer</taxon>
    </lineage>
</organism>
<reference evidence="2" key="2">
    <citation type="submission" date="2023-06" db="EMBL/GenBank/DDBJ databases">
        <authorList>
            <person name="Swenson N.G."/>
            <person name="Wegrzyn J.L."/>
            <person name="Mcevoy S.L."/>
        </authorList>
    </citation>
    <scope>NUCLEOTIDE SEQUENCE</scope>
    <source>
        <strain evidence="2">NS2018</strain>
        <tissue evidence="2">Leaf</tissue>
    </source>
</reference>
<keyword evidence="3" id="KW-1185">Reference proteome</keyword>
<evidence type="ECO:0000313" key="2">
    <source>
        <dbReference type="EMBL" id="KAK0597686.1"/>
    </source>
</evidence>
<reference evidence="2" key="1">
    <citation type="journal article" date="2022" name="Plant J.">
        <title>Strategies of tolerance reflected in two North American maple genomes.</title>
        <authorList>
            <person name="McEvoy S.L."/>
            <person name="Sezen U.U."/>
            <person name="Trouern-Trend A."/>
            <person name="McMahon S.M."/>
            <person name="Schaberg P.G."/>
            <person name="Yang J."/>
            <person name="Wegrzyn J.L."/>
            <person name="Swenson N.G."/>
        </authorList>
    </citation>
    <scope>NUCLEOTIDE SEQUENCE</scope>
    <source>
        <strain evidence="2">NS2018</strain>
    </source>
</reference>
<dbReference type="EMBL" id="JAUESC010000004">
    <property type="protein sequence ID" value="KAK0597686.1"/>
    <property type="molecule type" value="Genomic_DNA"/>
</dbReference>
<dbReference type="Proteomes" id="UP001168877">
    <property type="component" value="Unassembled WGS sequence"/>
</dbReference>